<feature type="transmembrane region" description="Helical" evidence="1">
    <location>
        <begin position="76"/>
        <end position="94"/>
    </location>
</feature>
<keyword evidence="3" id="KW-1185">Reference proteome</keyword>
<keyword evidence="1" id="KW-0472">Membrane</keyword>
<feature type="transmembrane region" description="Helical" evidence="1">
    <location>
        <begin position="38"/>
        <end position="56"/>
    </location>
</feature>
<dbReference type="RefSeq" id="WP_185119566.1">
    <property type="nucleotide sequence ID" value="NZ_JACJVQ010000006.1"/>
</dbReference>
<organism evidence="2 3">
    <name type="scientific">Cohnella thailandensis</name>
    <dbReference type="NCBI Taxonomy" id="557557"/>
    <lineage>
        <taxon>Bacteria</taxon>
        <taxon>Bacillati</taxon>
        <taxon>Bacillota</taxon>
        <taxon>Bacilli</taxon>
        <taxon>Bacillales</taxon>
        <taxon>Paenibacillaceae</taxon>
        <taxon>Cohnella</taxon>
    </lineage>
</organism>
<gene>
    <name evidence="2" type="ORF">H7B67_09540</name>
</gene>
<comment type="caution">
    <text evidence="2">The sequence shown here is derived from an EMBL/GenBank/DDBJ whole genome shotgun (WGS) entry which is preliminary data.</text>
</comment>
<dbReference type="AlphaFoldDB" id="A0A841SPI8"/>
<evidence type="ECO:0000313" key="3">
    <source>
        <dbReference type="Proteomes" id="UP000535838"/>
    </source>
</evidence>
<dbReference type="Proteomes" id="UP000535838">
    <property type="component" value="Unassembled WGS sequence"/>
</dbReference>
<keyword evidence="1" id="KW-0812">Transmembrane</keyword>
<name>A0A841SPI8_9BACL</name>
<accession>A0A841SPI8</accession>
<dbReference type="EMBL" id="JACJVQ010000006">
    <property type="protein sequence ID" value="MBB6634353.1"/>
    <property type="molecule type" value="Genomic_DNA"/>
</dbReference>
<feature type="transmembrane region" description="Helical" evidence="1">
    <location>
        <begin position="12"/>
        <end position="29"/>
    </location>
</feature>
<proteinExistence type="predicted"/>
<reference evidence="2 3" key="1">
    <citation type="submission" date="2020-08" db="EMBL/GenBank/DDBJ databases">
        <title>Cohnella phylogeny.</title>
        <authorList>
            <person name="Dunlap C."/>
        </authorList>
    </citation>
    <scope>NUCLEOTIDE SEQUENCE [LARGE SCALE GENOMIC DNA]</scope>
    <source>
        <strain evidence="2 3">DSM 25241</strain>
    </source>
</reference>
<evidence type="ECO:0000313" key="2">
    <source>
        <dbReference type="EMBL" id="MBB6634353.1"/>
    </source>
</evidence>
<protein>
    <submittedName>
        <fullName evidence="2">Uncharacterized protein</fullName>
    </submittedName>
</protein>
<sequence length="170" mass="19991">MNLPHRFDVNEWFILIASVLLYTLIFFLPKRFPISQSIFIWLFNLYTANFVDFMIATEPLDLYQVNDGPDYELFDLLIYVMLYAPTAYLVIYLFDRWRPMGVKAALYLGGWALATTGLEEIAELCHVFEFSGWRHLYSIPVYALVYGLNLILFRMLRLLYTGSPKRMDKG</sequence>
<keyword evidence="1" id="KW-1133">Transmembrane helix</keyword>
<evidence type="ECO:0000256" key="1">
    <source>
        <dbReference type="SAM" id="Phobius"/>
    </source>
</evidence>
<feature type="transmembrane region" description="Helical" evidence="1">
    <location>
        <begin position="101"/>
        <end position="119"/>
    </location>
</feature>
<feature type="transmembrane region" description="Helical" evidence="1">
    <location>
        <begin position="139"/>
        <end position="160"/>
    </location>
</feature>